<feature type="region of interest" description="Disordered" evidence="4">
    <location>
        <begin position="1"/>
        <end position="35"/>
    </location>
</feature>
<name>A0A6C1KI48_XANAU</name>
<dbReference type="AlphaFoldDB" id="A0A6C1KI48"/>
<proteinExistence type="inferred from homology"/>
<dbReference type="OrthoDB" id="9815602at2"/>
<dbReference type="SUPFAM" id="SSF53850">
    <property type="entry name" value="Periplasmic binding protein-like II"/>
    <property type="match status" value="1"/>
</dbReference>
<evidence type="ECO:0000256" key="3">
    <source>
        <dbReference type="ARBA" id="ARBA00022729"/>
    </source>
</evidence>
<comment type="similarity">
    <text evidence="2">Belongs to the bacterial solute-binding protein SsuA/TauA family.</text>
</comment>
<evidence type="ECO:0000313" key="5">
    <source>
        <dbReference type="EMBL" id="TLX43287.1"/>
    </source>
</evidence>
<dbReference type="PANTHER" id="PTHR30024">
    <property type="entry name" value="ALIPHATIC SULFONATES-BINDING PROTEIN-RELATED"/>
    <property type="match status" value="1"/>
</dbReference>
<evidence type="ECO:0000313" key="6">
    <source>
        <dbReference type="Proteomes" id="UP000305131"/>
    </source>
</evidence>
<comment type="caution">
    <text evidence="5">The sequence shown here is derived from an EMBL/GenBank/DDBJ whole genome shotgun (WGS) entry which is preliminary data.</text>
</comment>
<gene>
    <name evidence="5" type="ORF">FBQ73_11740</name>
</gene>
<dbReference type="PROSITE" id="PS51318">
    <property type="entry name" value="TAT"/>
    <property type="match status" value="1"/>
</dbReference>
<dbReference type="Gene3D" id="3.40.190.10">
    <property type="entry name" value="Periplasmic binding protein-like II"/>
    <property type="match status" value="2"/>
</dbReference>
<dbReference type="GO" id="GO:0042597">
    <property type="term" value="C:periplasmic space"/>
    <property type="evidence" value="ECO:0007669"/>
    <property type="project" value="UniProtKB-SubCell"/>
</dbReference>
<accession>A0A6C1KI48</accession>
<evidence type="ECO:0000256" key="4">
    <source>
        <dbReference type="SAM" id="MobiDB-lite"/>
    </source>
</evidence>
<comment type="subcellular location">
    <subcellularLocation>
        <location evidence="1">Periplasm</location>
    </subcellularLocation>
</comment>
<dbReference type="Proteomes" id="UP000305131">
    <property type="component" value="Unassembled WGS sequence"/>
</dbReference>
<reference evidence="5 6" key="1">
    <citation type="submission" date="2019-05" db="EMBL/GenBank/DDBJ databases">
        <authorList>
            <person name="Zhou X."/>
        </authorList>
    </citation>
    <scope>NUCLEOTIDE SEQUENCE [LARGE SCALE GENOMIC DNA]</scope>
    <source>
        <strain evidence="5 6">DSM 432</strain>
    </source>
</reference>
<keyword evidence="3" id="KW-0732">Signal</keyword>
<sequence length="365" mass="39188">MKRTGRTSRPGGPPRPEPDGCRAHSRGPMPMPRDGLRRRTLLTAGFATFGLAALSGRARAEAAKPFPIKLMAPNKGSTSAIYPALMASDLVDLSGLDISWVGTAPGQMQVQLLSGALNVGGYGALGVAEAQLKGADVTLFAPLSLNHGSFIVPAGSPARKLEDLKGKRIATVPVNTDTFRQAEVAAALYGLNLRKDFQVSHSPGLASLALFERGDVDAILAIEPNSTRLIARGAREIARVEDLWNAATGNKEPLFLVGWAARRSWIDANPEVAAKVAKAYLHINRVLRKDPSILKRPELYTALGLREEETDAIALLPERIARVTPVEWNQAVFDNIGQQIDLALKYGTLDSRPTQPLYTVLPGVS</sequence>
<evidence type="ECO:0000256" key="2">
    <source>
        <dbReference type="ARBA" id="ARBA00010742"/>
    </source>
</evidence>
<evidence type="ECO:0008006" key="7">
    <source>
        <dbReference type="Google" id="ProtNLM"/>
    </source>
</evidence>
<protein>
    <recommendedName>
        <fullName evidence="7">ABC transporter substrate-binding protein</fullName>
    </recommendedName>
</protein>
<dbReference type="InterPro" id="IPR006311">
    <property type="entry name" value="TAT_signal"/>
</dbReference>
<dbReference type="EMBL" id="VAUP01000022">
    <property type="protein sequence ID" value="TLX43287.1"/>
    <property type="molecule type" value="Genomic_DNA"/>
</dbReference>
<dbReference type="PANTHER" id="PTHR30024:SF47">
    <property type="entry name" value="TAURINE-BINDING PERIPLASMIC PROTEIN"/>
    <property type="match status" value="1"/>
</dbReference>
<evidence type="ECO:0000256" key="1">
    <source>
        <dbReference type="ARBA" id="ARBA00004418"/>
    </source>
</evidence>
<dbReference type="Pfam" id="PF12974">
    <property type="entry name" value="Phosphonate-bd"/>
    <property type="match status" value="1"/>
</dbReference>
<organism evidence="5 6">
    <name type="scientific">Xanthobacter autotrophicus</name>
    <dbReference type="NCBI Taxonomy" id="280"/>
    <lineage>
        <taxon>Bacteria</taxon>
        <taxon>Pseudomonadati</taxon>
        <taxon>Pseudomonadota</taxon>
        <taxon>Alphaproteobacteria</taxon>
        <taxon>Hyphomicrobiales</taxon>
        <taxon>Xanthobacteraceae</taxon>
        <taxon>Xanthobacter</taxon>
    </lineage>
</organism>